<evidence type="ECO:0000256" key="1">
    <source>
        <dbReference type="SAM" id="Phobius"/>
    </source>
</evidence>
<feature type="transmembrane region" description="Helical" evidence="1">
    <location>
        <begin position="83"/>
        <end position="101"/>
    </location>
</feature>
<feature type="transmembrane region" description="Helical" evidence="1">
    <location>
        <begin position="152"/>
        <end position="174"/>
    </location>
</feature>
<dbReference type="RefSeq" id="WP_188387083.1">
    <property type="nucleotide sequence ID" value="NZ_BMFK01000001.1"/>
</dbReference>
<reference evidence="2" key="2">
    <citation type="submission" date="2020-09" db="EMBL/GenBank/DDBJ databases">
        <authorList>
            <person name="Sun Q."/>
            <person name="Zhou Y."/>
        </authorList>
    </citation>
    <scope>NUCLEOTIDE SEQUENCE</scope>
    <source>
        <strain evidence="2">CGMCC 1.12698</strain>
    </source>
</reference>
<reference evidence="2" key="1">
    <citation type="journal article" date="2014" name="Int. J. Syst. Evol. Microbiol.">
        <title>Complete genome sequence of Corynebacterium casei LMG S-19264T (=DSM 44701T), isolated from a smear-ripened cheese.</title>
        <authorList>
            <consortium name="US DOE Joint Genome Institute (JGI-PGF)"/>
            <person name="Walter F."/>
            <person name="Albersmeier A."/>
            <person name="Kalinowski J."/>
            <person name="Ruckert C."/>
        </authorList>
    </citation>
    <scope>NUCLEOTIDE SEQUENCE</scope>
    <source>
        <strain evidence="2">CGMCC 1.12698</strain>
    </source>
</reference>
<feature type="transmembrane region" description="Helical" evidence="1">
    <location>
        <begin position="180"/>
        <end position="200"/>
    </location>
</feature>
<keyword evidence="1" id="KW-0812">Transmembrane</keyword>
<feature type="transmembrane region" description="Helical" evidence="1">
    <location>
        <begin position="113"/>
        <end position="132"/>
    </location>
</feature>
<evidence type="ECO:0000313" key="3">
    <source>
        <dbReference type="Proteomes" id="UP000605259"/>
    </source>
</evidence>
<sequence>MKKITDFNKKAFENYMAVYAVKDIRFNVLALVLVIADFFILLPSTSSPFQPIYVYILAPPIAFLNLWAIWISINPKKRQVQYTLFRGVFGIVCSLGLLIIAQKFAYGMLKLQTPLYFIFSFSSYSFALYYYYRSHIKKLQEPKKKSKSSTGIGAVGVASFVGLGQIVGNISIGFASQQMVAIVLMSFYSLFALALLHFIMELHRYYYLKQHLKDGGKTDRAY</sequence>
<protein>
    <submittedName>
        <fullName evidence="2">Uncharacterized protein</fullName>
    </submittedName>
</protein>
<organism evidence="2 3">
    <name type="scientific">Priestia taiwanensis</name>
    <dbReference type="NCBI Taxonomy" id="1347902"/>
    <lineage>
        <taxon>Bacteria</taxon>
        <taxon>Bacillati</taxon>
        <taxon>Bacillota</taxon>
        <taxon>Bacilli</taxon>
        <taxon>Bacillales</taxon>
        <taxon>Bacillaceae</taxon>
        <taxon>Priestia</taxon>
    </lineage>
</organism>
<feature type="transmembrane region" description="Helical" evidence="1">
    <location>
        <begin position="52"/>
        <end position="71"/>
    </location>
</feature>
<keyword evidence="3" id="KW-1185">Reference proteome</keyword>
<proteinExistence type="predicted"/>
<dbReference type="EMBL" id="BMFK01000001">
    <property type="protein sequence ID" value="GGE59641.1"/>
    <property type="molecule type" value="Genomic_DNA"/>
</dbReference>
<comment type="caution">
    <text evidence="2">The sequence shown here is derived from an EMBL/GenBank/DDBJ whole genome shotgun (WGS) entry which is preliminary data.</text>
</comment>
<dbReference type="Proteomes" id="UP000605259">
    <property type="component" value="Unassembled WGS sequence"/>
</dbReference>
<evidence type="ECO:0000313" key="2">
    <source>
        <dbReference type="EMBL" id="GGE59641.1"/>
    </source>
</evidence>
<accession>A0A917ALF4</accession>
<keyword evidence="1" id="KW-1133">Transmembrane helix</keyword>
<dbReference type="AlphaFoldDB" id="A0A917ALF4"/>
<gene>
    <name evidence="2" type="ORF">GCM10007140_07440</name>
</gene>
<name>A0A917ALF4_9BACI</name>
<keyword evidence="1" id="KW-0472">Membrane</keyword>
<feature type="transmembrane region" description="Helical" evidence="1">
    <location>
        <begin position="26"/>
        <end position="46"/>
    </location>
</feature>